<keyword evidence="2" id="KW-1185">Reference proteome</keyword>
<gene>
    <name evidence="1" type="ORF">EVG20_g4438</name>
</gene>
<proteinExistence type="predicted"/>
<dbReference type="EMBL" id="SEOQ01000229">
    <property type="protein sequence ID" value="TFY66647.1"/>
    <property type="molecule type" value="Genomic_DNA"/>
</dbReference>
<reference evidence="1 2" key="1">
    <citation type="submission" date="2019-02" db="EMBL/GenBank/DDBJ databases">
        <title>Genome sequencing of the rare red list fungi Dentipellis fragilis.</title>
        <authorList>
            <person name="Buettner E."/>
            <person name="Kellner H."/>
        </authorList>
    </citation>
    <scope>NUCLEOTIDE SEQUENCE [LARGE SCALE GENOMIC DNA]</scope>
    <source>
        <strain evidence="1 2">DSM 105465</strain>
    </source>
</reference>
<name>A0A4Y9YY11_9AGAM</name>
<dbReference type="AlphaFoldDB" id="A0A4Y9YY11"/>
<accession>A0A4Y9YY11</accession>
<dbReference type="Proteomes" id="UP000298327">
    <property type="component" value="Unassembled WGS sequence"/>
</dbReference>
<protein>
    <submittedName>
        <fullName evidence="1">Uncharacterized protein</fullName>
    </submittedName>
</protein>
<organism evidence="1 2">
    <name type="scientific">Dentipellis fragilis</name>
    <dbReference type="NCBI Taxonomy" id="205917"/>
    <lineage>
        <taxon>Eukaryota</taxon>
        <taxon>Fungi</taxon>
        <taxon>Dikarya</taxon>
        <taxon>Basidiomycota</taxon>
        <taxon>Agaricomycotina</taxon>
        <taxon>Agaricomycetes</taxon>
        <taxon>Russulales</taxon>
        <taxon>Hericiaceae</taxon>
        <taxon>Dentipellis</taxon>
    </lineage>
</organism>
<comment type="caution">
    <text evidence="1">The sequence shown here is derived from an EMBL/GenBank/DDBJ whole genome shotgun (WGS) entry which is preliminary data.</text>
</comment>
<sequence length="138" mass="15648">MSSNQPGLSATIAQSYHVTRAGRVIPERPSIFQNSLEGEYRIAKQRYQRGEISNAELADVAARLQQEDRLNFARIVDIGHRVTAGEVTFYEFQKVCGHTDGEIAELQDLYQDDARIRISNTVRAQGSRVHRNHRQPQA</sequence>
<evidence type="ECO:0000313" key="1">
    <source>
        <dbReference type="EMBL" id="TFY66647.1"/>
    </source>
</evidence>
<evidence type="ECO:0000313" key="2">
    <source>
        <dbReference type="Proteomes" id="UP000298327"/>
    </source>
</evidence>